<reference evidence="9 10" key="1">
    <citation type="submission" date="2018-09" db="EMBL/GenBank/DDBJ databases">
        <title>Marinorhizobium profundi gen. nov., sp. nov., isolated from a deep-sea sediment sample from the New Britain Trench and proposal of Marinorhizobiaceae fam. nov. in the order Rhizobiales of the class Alphaproteobacteria.</title>
        <authorList>
            <person name="Cao J."/>
        </authorList>
    </citation>
    <scope>NUCLEOTIDE SEQUENCE [LARGE SCALE GENOMIC DNA]</scope>
    <source>
        <strain evidence="9 10">WS11</strain>
    </source>
</reference>
<feature type="transmembrane region" description="Helical" evidence="7">
    <location>
        <begin position="265"/>
        <end position="283"/>
    </location>
</feature>
<keyword evidence="6 7" id="KW-0472">Membrane</keyword>
<dbReference type="KEGG" id="abaw:D5400_13930"/>
<evidence type="ECO:0000259" key="8">
    <source>
        <dbReference type="PROSITE" id="PS50850"/>
    </source>
</evidence>
<dbReference type="PROSITE" id="PS50850">
    <property type="entry name" value="MFS"/>
    <property type="match status" value="1"/>
</dbReference>
<evidence type="ECO:0000256" key="4">
    <source>
        <dbReference type="ARBA" id="ARBA00022692"/>
    </source>
</evidence>
<dbReference type="AlphaFoldDB" id="A0A3S9B5I8"/>
<keyword evidence="10" id="KW-1185">Reference proteome</keyword>
<accession>A0A3S9B5I8</accession>
<keyword evidence="4 7" id="KW-0812">Transmembrane</keyword>
<feature type="transmembrane region" description="Helical" evidence="7">
    <location>
        <begin position="319"/>
        <end position="338"/>
    </location>
</feature>
<feature type="transmembrane region" description="Helical" evidence="7">
    <location>
        <begin position="87"/>
        <end position="108"/>
    </location>
</feature>
<feature type="transmembrane region" description="Helical" evidence="7">
    <location>
        <begin position="24"/>
        <end position="46"/>
    </location>
</feature>
<dbReference type="Gene3D" id="1.20.1250.20">
    <property type="entry name" value="MFS general substrate transporter like domains"/>
    <property type="match status" value="1"/>
</dbReference>
<evidence type="ECO:0000313" key="9">
    <source>
        <dbReference type="EMBL" id="AZN72228.1"/>
    </source>
</evidence>
<dbReference type="PANTHER" id="PTHR23513:SF11">
    <property type="entry name" value="STAPHYLOFERRIN A TRANSPORTER"/>
    <property type="match status" value="1"/>
</dbReference>
<feature type="transmembrane region" description="Helical" evidence="7">
    <location>
        <begin position="385"/>
        <end position="405"/>
    </location>
</feature>
<dbReference type="InterPro" id="IPR020846">
    <property type="entry name" value="MFS_dom"/>
</dbReference>
<dbReference type="OrthoDB" id="9809918at2"/>
<sequence>MKEDVSKPATFAALAPLRHPTFRAIWLGAMASNFGMLIQTVGAAWLMTQLAASADMVALVQASNALPIAFLALISGAIADSYDRRKVMLLAQCFMLVVATVLAIAAWYDALTPWTLLGLTFLIGSGMALNNPSWQASVGDMVGRDNLPQAVTLNSMGFNLSRSVGPAIGGAIVAAAGAAAAFAINAASYLGLIFVLVRWKPSLPASTLPRESLGSAIMTGLRYLVMSPKIEIVMLRSAMFGISASAVMALMPLIARDILAGGPQLFGLLLGAFGLGAVAVALSNSALRARFAGETLIRTGFLGFAACAFIASFSRSAPLTMVAMTLGGACWVLTLSLFNTTVQLSTPRWVVGRLLSLYQMATFTGMALGSWIWGLVTESYGASNALLAASVLMVAGAAIGLVLPLPAPPRLKLDPLNRWKEPHLALDIKPQSGPIVIMVEYRIGNDDMPEFLKAMAERRRLRFRNGARHWTLMRDLEDPELWQETYHLPTWTEYQRYHQRTTEADAVIAEAIRAMHKGPGKPVIHRMIERSTDWSANQHVTPKDMLDIH</sequence>
<dbReference type="Pfam" id="PF05977">
    <property type="entry name" value="MFS_3"/>
    <property type="match status" value="1"/>
</dbReference>
<keyword evidence="2" id="KW-0813">Transport</keyword>
<feature type="transmembrane region" description="Helical" evidence="7">
    <location>
        <begin position="58"/>
        <end position="80"/>
    </location>
</feature>
<evidence type="ECO:0000256" key="1">
    <source>
        <dbReference type="ARBA" id="ARBA00004651"/>
    </source>
</evidence>
<evidence type="ECO:0000256" key="5">
    <source>
        <dbReference type="ARBA" id="ARBA00022989"/>
    </source>
</evidence>
<dbReference type="InterPro" id="IPR010290">
    <property type="entry name" value="TM_effector"/>
</dbReference>
<dbReference type="EMBL" id="CP032509">
    <property type="protein sequence ID" value="AZN72228.1"/>
    <property type="molecule type" value="Genomic_DNA"/>
</dbReference>
<feature type="domain" description="Major facilitator superfamily (MFS) profile" evidence="8">
    <location>
        <begin position="21"/>
        <end position="412"/>
    </location>
</feature>
<feature type="transmembrane region" description="Helical" evidence="7">
    <location>
        <begin position="295"/>
        <end position="313"/>
    </location>
</feature>
<organism evidence="9 10">
    <name type="scientific">Georhizobium profundi</name>
    <dbReference type="NCBI Taxonomy" id="2341112"/>
    <lineage>
        <taxon>Bacteria</taxon>
        <taxon>Pseudomonadati</taxon>
        <taxon>Pseudomonadota</taxon>
        <taxon>Alphaproteobacteria</taxon>
        <taxon>Hyphomicrobiales</taxon>
        <taxon>Rhizobiaceae</taxon>
        <taxon>Georhizobium</taxon>
    </lineage>
</organism>
<dbReference type="InterPro" id="IPR036259">
    <property type="entry name" value="MFS_trans_sf"/>
</dbReference>
<dbReference type="RefSeq" id="WP_126010549.1">
    <property type="nucleotide sequence ID" value="NZ_CP032509.1"/>
</dbReference>
<dbReference type="GO" id="GO:0005886">
    <property type="term" value="C:plasma membrane"/>
    <property type="evidence" value="ECO:0007669"/>
    <property type="project" value="UniProtKB-SubCell"/>
</dbReference>
<keyword evidence="3" id="KW-1003">Cell membrane</keyword>
<evidence type="ECO:0000256" key="3">
    <source>
        <dbReference type="ARBA" id="ARBA00022475"/>
    </source>
</evidence>
<feature type="transmembrane region" description="Helical" evidence="7">
    <location>
        <begin position="350"/>
        <end position="373"/>
    </location>
</feature>
<dbReference type="PANTHER" id="PTHR23513">
    <property type="entry name" value="INTEGRAL MEMBRANE EFFLUX PROTEIN-RELATED"/>
    <property type="match status" value="1"/>
</dbReference>
<dbReference type="SUPFAM" id="SSF103473">
    <property type="entry name" value="MFS general substrate transporter"/>
    <property type="match status" value="1"/>
</dbReference>
<evidence type="ECO:0000256" key="7">
    <source>
        <dbReference type="SAM" id="Phobius"/>
    </source>
</evidence>
<feature type="transmembrane region" description="Helical" evidence="7">
    <location>
        <begin position="232"/>
        <end position="253"/>
    </location>
</feature>
<proteinExistence type="predicted"/>
<name>A0A3S9B5I8_9HYPH</name>
<dbReference type="GO" id="GO:0022857">
    <property type="term" value="F:transmembrane transporter activity"/>
    <property type="evidence" value="ECO:0007669"/>
    <property type="project" value="InterPro"/>
</dbReference>
<gene>
    <name evidence="9" type="ORF">D5400_13930</name>
</gene>
<evidence type="ECO:0000313" key="10">
    <source>
        <dbReference type="Proteomes" id="UP000268192"/>
    </source>
</evidence>
<evidence type="ECO:0000256" key="2">
    <source>
        <dbReference type="ARBA" id="ARBA00022448"/>
    </source>
</evidence>
<evidence type="ECO:0000256" key="6">
    <source>
        <dbReference type="ARBA" id="ARBA00023136"/>
    </source>
</evidence>
<keyword evidence="5 7" id="KW-1133">Transmembrane helix</keyword>
<comment type="subcellular location">
    <subcellularLocation>
        <location evidence="1">Cell membrane</location>
        <topology evidence="1">Multi-pass membrane protein</topology>
    </subcellularLocation>
</comment>
<feature type="transmembrane region" description="Helical" evidence="7">
    <location>
        <begin position="167"/>
        <end position="197"/>
    </location>
</feature>
<dbReference type="CDD" id="cd06173">
    <property type="entry name" value="MFS_MefA_like"/>
    <property type="match status" value="1"/>
</dbReference>
<protein>
    <submittedName>
        <fullName evidence="9">MFS transporter</fullName>
    </submittedName>
</protein>
<dbReference type="Proteomes" id="UP000268192">
    <property type="component" value="Chromosome"/>
</dbReference>